<sequence length="63" mass="6649">MTGRVGSRNRASSQSELGPFPGNAAAATYASNRAVDKIVGKVEAILAVNMPWGARWCGKVVSW</sequence>
<protein>
    <submittedName>
        <fullName evidence="2 3">Uncharacterized protein</fullName>
    </submittedName>
</protein>
<evidence type="ECO:0000256" key="1">
    <source>
        <dbReference type="SAM" id="MobiDB-lite"/>
    </source>
</evidence>
<dbReference type="EMBL" id="GL876972">
    <property type="protein sequence ID" value="KLU89098.1"/>
    <property type="molecule type" value="Genomic_DNA"/>
</dbReference>
<proteinExistence type="predicted"/>
<gene>
    <name evidence="2" type="ORF">MAPG_08074</name>
</gene>
<evidence type="ECO:0000313" key="4">
    <source>
        <dbReference type="Proteomes" id="UP000011715"/>
    </source>
</evidence>
<feature type="region of interest" description="Disordered" evidence="1">
    <location>
        <begin position="1"/>
        <end position="22"/>
    </location>
</feature>
<reference evidence="4" key="1">
    <citation type="submission" date="2010-05" db="EMBL/GenBank/DDBJ databases">
        <title>The genome sequence of Magnaporthe poae strain ATCC 64411.</title>
        <authorList>
            <person name="Ma L.-J."/>
            <person name="Dead R."/>
            <person name="Young S."/>
            <person name="Zeng Q."/>
            <person name="Koehrsen M."/>
            <person name="Alvarado L."/>
            <person name="Berlin A."/>
            <person name="Chapman S.B."/>
            <person name="Chen Z."/>
            <person name="Freedman E."/>
            <person name="Gellesch M."/>
            <person name="Goldberg J."/>
            <person name="Griggs A."/>
            <person name="Gujja S."/>
            <person name="Heilman E.R."/>
            <person name="Heiman D."/>
            <person name="Hepburn T."/>
            <person name="Howarth C."/>
            <person name="Jen D."/>
            <person name="Larson L."/>
            <person name="Mehta T."/>
            <person name="Neiman D."/>
            <person name="Pearson M."/>
            <person name="Roberts A."/>
            <person name="Saif S."/>
            <person name="Shea T."/>
            <person name="Shenoy N."/>
            <person name="Sisk P."/>
            <person name="Stolte C."/>
            <person name="Sykes S."/>
            <person name="Walk T."/>
            <person name="White J."/>
            <person name="Yandava C."/>
            <person name="Haas B."/>
            <person name="Nusbaum C."/>
            <person name="Birren B."/>
        </authorList>
    </citation>
    <scope>NUCLEOTIDE SEQUENCE [LARGE SCALE GENOMIC DNA]</scope>
    <source>
        <strain evidence="4">ATCC 64411 / 73-15</strain>
    </source>
</reference>
<name>A0A0C4E6E0_MAGP6</name>
<dbReference type="EMBL" id="ADBL01001945">
    <property type="status" value="NOT_ANNOTATED_CDS"/>
    <property type="molecule type" value="Genomic_DNA"/>
</dbReference>
<dbReference type="EnsemblFungi" id="MAPG_08074T0">
    <property type="protein sequence ID" value="MAPG_08074T0"/>
    <property type="gene ID" value="MAPG_08074"/>
</dbReference>
<accession>A0A0C4E6E0</accession>
<dbReference type="AlphaFoldDB" id="A0A0C4E6E0"/>
<keyword evidence="4" id="KW-1185">Reference proteome</keyword>
<reference evidence="3" key="5">
    <citation type="submission" date="2015-06" db="UniProtKB">
        <authorList>
            <consortium name="EnsemblFungi"/>
        </authorList>
    </citation>
    <scope>IDENTIFICATION</scope>
    <source>
        <strain evidence="3">ATCC 64411</strain>
    </source>
</reference>
<evidence type="ECO:0000313" key="2">
    <source>
        <dbReference type="EMBL" id="KLU89098.1"/>
    </source>
</evidence>
<reference evidence="2" key="3">
    <citation type="submission" date="2011-03" db="EMBL/GenBank/DDBJ databases">
        <title>Annotation of Magnaporthe poae ATCC 64411.</title>
        <authorList>
            <person name="Ma L.-J."/>
            <person name="Dead R."/>
            <person name="Young S.K."/>
            <person name="Zeng Q."/>
            <person name="Gargeya S."/>
            <person name="Fitzgerald M."/>
            <person name="Haas B."/>
            <person name="Abouelleil A."/>
            <person name="Alvarado L."/>
            <person name="Arachchi H.M."/>
            <person name="Berlin A."/>
            <person name="Brown A."/>
            <person name="Chapman S.B."/>
            <person name="Chen Z."/>
            <person name="Dunbar C."/>
            <person name="Freedman E."/>
            <person name="Gearin G."/>
            <person name="Gellesch M."/>
            <person name="Goldberg J."/>
            <person name="Griggs A."/>
            <person name="Gujja S."/>
            <person name="Heiman D."/>
            <person name="Howarth C."/>
            <person name="Larson L."/>
            <person name="Lui A."/>
            <person name="MacDonald P.J.P."/>
            <person name="Mehta T."/>
            <person name="Montmayeur A."/>
            <person name="Murphy C."/>
            <person name="Neiman D."/>
            <person name="Pearson M."/>
            <person name="Priest M."/>
            <person name="Roberts A."/>
            <person name="Saif S."/>
            <person name="Shea T."/>
            <person name="Shenoy N."/>
            <person name="Sisk P."/>
            <person name="Stolte C."/>
            <person name="Sykes S."/>
            <person name="Yandava C."/>
            <person name="Wortman J."/>
            <person name="Nusbaum C."/>
            <person name="Birren B."/>
        </authorList>
    </citation>
    <scope>NUCLEOTIDE SEQUENCE</scope>
    <source>
        <strain evidence="2">ATCC 64411</strain>
    </source>
</reference>
<reference evidence="2" key="2">
    <citation type="submission" date="2010-05" db="EMBL/GenBank/DDBJ databases">
        <title>The Genome Sequence of Magnaporthe poae strain ATCC 64411.</title>
        <authorList>
            <consortium name="The Broad Institute Genome Sequencing Platform"/>
            <consortium name="Broad Institute Genome Sequencing Center for Infectious Disease"/>
            <person name="Ma L.-J."/>
            <person name="Dead R."/>
            <person name="Young S."/>
            <person name="Zeng Q."/>
            <person name="Koehrsen M."/>
            <person name="Alvarado L."/>
            <person name="Berlin A."/>
            <person name="Chapman S.B."/>
            <person name="Chen Z."/>
            <person name="Freedman E."/>
            <person name="Gellesch M."/>
            <person name="Goldberg J."/>
            <person name="Griggs A."/>
            <person name="Gujja S."/>
            <person name="Heilman E.R."/>
            <person name="Heiman D."/>
            <person name="Hepburn T."/>
            <person name="Howarth C."/>
            <person name="Jen D."/>
            <person name="Larson L."/>
            <person name="Mehta T."/>
            <person name="Neiman D."/>
            <person name="Pearson M."/>
            <person name="Roberts A."/>
            <person name="Saif S."/>
            <person name="Shea T."/>
            <person name="Shenoy N."/>
            <person name="Sisk P."/>
            <person name="Stolte C."/>
            <person name="Sykes S."/>
            <person name="Walk T."/>
            <person name="White J."/>
            <person name="Yandava C."/>
            <person name="Haas B."/>
            <person name="Nusbaum C."/>
            <person name="Birren B."/>
        </authorList>
    </citation>
    <scope>NUCLEOTIDE SEQUENCE</scope>
    <source>
        <strain evidence="2">ATCC 64411</strain>
    </source>
</reference>
<organism evidence="3 4">
    <name type="scientific">Magnaporthiopsis poae (strain ATCC 64411 / 73-15)</name>
    <name type="common">Kentucky bluegrass fungus</name>
    <name type="synonym">Magnaporthe poae</name>
    <dbReference type="NCBI Taxonomy" id="644358"/>
    <lineage>
        <taxon>Eukaryota</taxon>
        <taxon>Fungi</taxon>
        <taxon>Dikarya</taxon>
        <taxon>Ascomycota</taxon>
        <taxon>Pezizomycotina</taxon>
        <taxon>Sordariomycetes</taxon>
        <taxon>Sordariomycetidae</taxon>
        <taxon>Magnaporthales</taxon>
        <taxon>Magnaporthaceae</taxon>
        <taxon>Magnaporthiopsis</taxon>
    </lineage>
</organism>
<reference evidence="3" key="4">
    <citation type="journal article" date="2015" name="G3 (Bethesda)">
        <title>Genome sequences of three phytopathogenic species of the Magnaporthaceae family of fungi.</title>
        <authorList>
            <person name="Okagaki L.H."/>
            <person name="Nunes C.C."/>
            <person name="Sailsbery J."/>
            <person name="Clay B."/>
            <person name="Brown D."/>
            <person name="John T."/>
            <person name="Oh Y."/>
            <person name="Young N."/>
            <person name="Fitzgerald M."/>
            <person name="Haas B.J."/>
            <person name="Zeng Q."/>
            <person name="Young S."/>
            <person name="Adiconis X."/>
            <person name="Fan L."/>
            <person name="Levin J.Z."/>
            <person name="Mitchell T.K."/>
            <person name="Okubara P.A."/>
            <person name="Farman M.L."/>
            <person name="Kohn L.M."/>
            <person name="Birren B."/>
            <person name="Ma L.-J."/>
            <person name="Dean R.A."/>
        </authorList>
    </citation>
    <scope>NUCLEOTIDE SEQUENCE</scope>
    <source>
        <strain evidence="3">ATCC 64411 / 73-15</strain>
    </source>
</reference>
<dbReference type="Proteomes" id="UP000011715">
    <property type="component" value="Unassembled WGS sequence"/>
</dbReference>
<evidence type="ECO:0000313" key="3">
    <source>
        <dbReference type="EnsemblFungi" id="MAPG_08074T0"/>
    </source>
</evidence>
<dbReference type="VEuPathDB" id="FungiDB:MAPG_08074"/>